<name>A0ACC2VYW9_9TREE</name>
<organism evidence="1 2">
    <name type="scientific">Naganishia adeliensis</name>
    <dbReference type="NCBI Taxonomy" id="92952"/>
    <lineage>
        <taxon>Eukaryota</taxon>
        <taxon>Fungi</taxon>
        <taxon>Dikarya</taxon>
        <taxon>Basidiomycota</taxon>
        <taxon>Agaricomycotina</taxon>
        <taxon>Tremellomycetes</taxon>
        <taxon>Filobasidiales</taxon>
        <taxon>Filobasidiaceae</taxon>
        <taxon>Naganishia</taxon>
    </lineage>
</organism>
<dbReference type="EMBL" id="JASBWS010000054">
    <property type="protein sequence ID" value="KAJ9104298.1"/>
    <property type="molecule type" value="Genomic_DNA"/>
</dbReference>
<gene>
    <name evidence="1" type="ORF">QFC20_004580</name>
</gene>
<evidence type="ECO:0000313" key="1">
    <source>
        <dbReference type="EMBL" id="KAJ9104298.1"/>
    </source>
</evidence>
<dbReference type="Proteomes" id="UP001230649">
    <property type="component" value="Unassembled WGS sequence"/>
</dbReference>
<reference evidence="1" key="1">
    <citation type="submission" date="2023-04" db="EMBL/GenBank/DDBJ databases">
        <title>Draft Genome sequencing of Naganishia species isolated from polar environments using Oxford Nanopore Technology.</title>
        <authorList>
            <person name="Leo P."/>
            <person name="Venkateswaran K."/>
        </authorList>
    </citation>
    <scope>NUCLEOTIDE SEQUENCE</scope>
    <source>
        <strain evidence="1">MNA-CCFEE 5262</strain>
    </source>
</reference>
<comment type="caution">
    <text evidence="1">The sequence shown here is derived from an EMBL/GenBank/DDBJ whole genome shotgun (WGS) entry which is preliminary data.</text>
</comment>
<protein>
    <submittedName>
        <fullName evidence="1">Uncharacterized protein</fullName>
    </submittedName>
</protein>
<proteinExistence type="predicted"/>
<evidence type="ECO:0000313" key="2">
    <source>
        <dbReference type="Proteomes" id="UP001230649"/>
    </source>
</evidence>
<keyword evidence="2" id="KW-1185">Reference proteome</keyword>
<accession>A0ACC2VYW9</accession>
<sequence>MRSTLQLFASARQNTIGFIGVGRMGGHMLNNLIIRGRERRGDGPATRYVVCDPDDRCVKSVVERHQKENPDVEIQVAKNPHDLTLESSTIISMIPKLVHVQKVYTSSDSPSVLSALKSGTLSPEEIAATICMDESTIEMEGSRAVAQQIEQTGAGMVDAPVSGGVYGAEKGTLTIMVGASSKDKFEKAKPPLELMAKRVIHCGDLGAGLAAKICNNMMLGISMLGLSEAMLLGKKLGLDQQILGDIINTSTGQSWASSTNFPVPHVTISGSSPAAHRGYADGFLSQLAHKDLVLALSAAKAVDSPLFTGELTERVYRTMMEQQGDEYAGRDFSIVYKWLDEVVQKGSAKPV</sequence>